<dbReference type="Pfam" id="PF01066">
    <property type="entry name" value="CDP-OH_P_transf"/>
    <property type="match status" value="1"/>
</dbReference>
<keyword evidence="3" id="KW-1133">Transmembrane helix</keyword>
<accession>A0A9W6HR44</accession>
<keyword evidence="5" id="KW-1185">Reference proteome</keyword>
<evidence type="ECO:0000256" key="3">
    <source>
        <dbReference type="SAM" id="Phobius"/>
    </source>
</evidence>
<name>A0A9W6HR44_9MICO</name>
<feature type="transmembrane region" description="Helical" evidence="3">
    <location>
        <begin position="137"/>
        <end position="155"/>
    </location>
</feature>
<dbReference type="Gene3D" id="1.20.120.1760">
    <property type="match status" value="1"/>
</dbReference>
<protein>
    <submittedName>
        <fullName evidence="4">CDP-alcohol phosphatidyltransferase</fullName>
    </submittedName>
</protein>
<gene>
    <name evidence="4" type="ORF">GCM10017596_02550</name>
</gene>
<dbReference type="InterPro" id="IPR043130">
    <property type="entry name" value="CDP-OH_PTrfase_TM_dom"/>
</dbReference>
<dbReference type="PROSITE" id="PS00379">
    <property type="entry name" value="CDP_ALCOHOL_P_TRANSF"/>
    <property type="match status" value="1"/>
</dbReference>
<comment type="caution">
    <text evidence="4">The sequence shown here is derived from an EMBL/GenBank/DDBJ whole genome shotgun (WGS) entry which is preliminary data.</text>
</comment>
<dbReference type="GO" id="GO:0016780">
    <property type="term" value="F:phosphotransferase activity, for other substituted phosphate groups"/>
    <property type="evidence" value="ECO:0007669"/>
    <property type="project" value="InterPro"/>
</dbReference>
<dbReference type="RefSeq" id="WP_204938256.1">
    <property type="nucleotide sequence ID" value="NZ_BAAAUM010000001.1"/>
</dbReference>
<evidence type="ECO:0000313" key="5">
    <source>
        <dbReference type="Proteomes" id="UP001142325"/>
    </source>
</evidence>
<dbReference type="GO" id="GO:0008654">
    <property type="term" value="P:phospholipid biosynthetic process"/>
    <property type="evidence" value="ECO:0007669"/>
    <property type="project" value="InterPro"/>
</dbReference>
<evidence type="ECO:0000256" key="2">
    <source>
        <dbReference type="RuleBase" id="RU003750"/>
    </source>
</evidence>
<keyword evidence="3" id="KW-0472">Membrane</keyword>
<comment type="similarity">
    <text evidence="2">Belongs to the CDP-alcohol phosphatidyltransferase class-I family.</text>
</comment>
<evidence type="ECO:0000256" key="1">
    <source>
        <dbReference type="ARBA" id="ARBA00022679"/>
    </source>
</evidence>
<feature type="transmembrane region" description="Helical" evidence="3">
    <location>
        <begin position="193"/>
        <end position="222"/>
    </location>
</feature>
<evidence type="ECO:0000313" key="4">
    <source>
        <dbReference type="EMBL" id="GLK00540.1"/>
    </source>
</evidence>
<dbReference type="EMBL" id="BSET01000001">
    <property type="protein sequence ID" value="GLK00540.1"/>
    <property type="molecule type" value="Genomic_DNA"/>
</dbReference>
<proteinExistence type="inferred from homology"/>
<keyword evidence="3" id="KW-0812">Transmembrane</keyword>
<dbReference type="InterPro" id="IPR048254">
    <property type="entry name" value="CDP_ALCOHOL_P_TRANSF_CS"/>
</dbReference>
<keyword evidence="1 2" id="KW-0808">Transferase</keyword>
<organism evidence="4 5">
    <name type="scientific">Microbacterium keratanolyticum</name>
    <dbReference type="NCBI Taxonomy" id="67574"/>
    <lineage>
        <taxon>Bacteria</taxon>
        <taxon>Bacillati</taxon>
        <taxon>Actinomycetota</taxon>
        <taxon>Actinomycetes</taxon>
        <taxon>Micrococcales</taxon>
        <taxon>Microbacteriaceae</taxon>
        <taxon>Microbacterium</taxon>
    </lineage>
</organism>
<dbReference type="GO" id="GO:0016020">
    <property type="term" value="C:membrane"/>
    <property type="evidence" value="ECO:0007669"/>
    <property type="project" value="InterPro"/>
</dbReference>
<reference evidence="4" key="2">
    <citation type="submission" date="2023-01" db="EMBL/GenBank/DDBJ databases">
        <authorList>
            <person name="Sun Q."/>
            <person name="Evtushenko L."/>
        </authorList>
    </citation>
    <scope>NUCLEOTIDE SEQUENCE</scope>
    <source>
        <strain evidence="4">VKM Ac-1958</strain>
    </source>
</reference>
<dbReference type="InterPro" id="IPR000462">
    <property type="entry name" value="CDP-OH_P_trans"/>
</dbReference>
<dbReference type="AlphaFoldDB" id="A0A9W6HR44"/>
<reference evidence="4" key="1">
    <citation type="journal article" date="2014" name="Int. J. Syst. Evol. Microbiol.">
        <title>Complete genome sequence of Corynebacterium casei LMG S-19264T (=DSM 44701T), isolated from a smear-ripened cheese.</title>
        <authorList>
            <consortium name="US DOE Joint Genome Institute (JGI-PGF)"/>
            <person name="Walter F."/>
            <person name="Albersmeier A."/>
            <person name="Kalinowski J."/>
            <person name="Ruckert C."/>
        </authorList>
    </citation>
    <scope>NUCLEOTIDE SEQUENCE</scope>
    <source>
        <strain evidence="4">VKM Ac-1958</strain>
    </source>
</reference>
<dbReference type="Proteomes" id="UP001142325">
    <property type="component" value="Unassembled WGS sequence"/>
</dbReference>
<sequence>MSRLSYEEARRTLTSARKAGAGVPAYLRWVNRPLGGQAAILAASWGWTPNGVTALSAALGAFGLGILVIITESWAPPVAALLLLAGYILDSADGQLARIQGRGGPAGEWLDHVVDGVRAPLVHIAIAVALVRADAPAWLVVVAALFSVLVSGWFLSQLLAEKLLPKAPPRSDDARRSAIESFMKQPQDPSTTYLVLALFPLALPFAVAYTALFAWHVLIFAASLRRKFAQLRTL</sequence>